<comment type="caution">
    <text evidence="4">The sequence shown here is derived from an EMBL/GenBank/DDBJ whole genome shotgun (WGS) entry which is preliminary data.</text>
</comment>
<dbReference type="GO" id="GO:0006508">
    <property type="term" value="P:proteolysis"/>
    <property type="evidence" value="ECO:0007669"/>
    <property type="project" value="InterPro"/>
</dbReference>
<dbReference type="GO" id="GO:0004190">
    <property type="term" value="F:aspartic-type endopeptidase activity"/>
    <property type="evidence" value="ECO:0007669"/>
    <property type="project" value="UniProtKB-KW"/>
</dbReference>
<keyword evidence="1" id="KW-0645">Protease</keyword>
<keyword evidence="1" id="KW-0064">Aspartyl protease</keyword>
<dbReference type="InterPro" id="IPR001969">
    <property type="entry name" value="Aspartic_peptidase_AS"/>
</dbReference>
<evidence type="ECO:0000256" key="2">
    <source>
        <dbReference type="ARBA" id="ARBA00022801"/>
    </source>
</evidence>
<feature type="domain" description="Peptidase A2" evidence="3">
    <location>
        <begin position="68"/>
        <end position="105"/>
    </location>
</feature>
<evidence type="ECO:0000313" key="5">
    <source>
        <dbReference type="Proteomes" id="UP000765509"/>
    </source>
</evidence>
<dbReference type="PROSITE" id="PS50175">
    <property type="entry name" value="ASP_PROT_RETROV"/>
    <property type="match status" value="1"/>
</dbReference>
<dbReference type="Pfam" id="PF13650">
    <property type="entry name" value="Asp_protease_2"/>
    <property type="match status" value="1"/>
</dbReference>
<dbReference type="InterPro" id="IPR021109">
    <property type="entry name" value="Peptidase_aspartic_dom_sf"/>
</dbReference>
<organism evidence="4 5">
    <name type="scientific">Austropuccinia psidii MF-1</name>
    <dbReference type="NCBI Taxonomy" id="1389203"/>
    <lineage>
        <taxon>Eukaryota</taxon>
        <taxon>Fungi</taxon>
        <taxon>Dikarya</taxon>
        <taxon>Basidiomycota</taxon>
        <taxon>Pucciniomycotina</taxon>
        <taxon>Pucciniomycetes</taxon>
        <taxon>Pucciniales</taxon>
        <taxon>Sphaerophragmiaceae</taxon>
        <taxon>Austropuccinia</taxon>
    </lineage>
</organism>
<keyword evidence="5" id="KW-1185">Reference proteome</keyword>
<keyword evidence="2" id="KW-0378">Hydrolase</keyword>
<dbReference type="Proteomes" id="UP000765509">
    <property type="component" value="Unassembled WGS sequence"/>
</dbReference>
<gene>
    <name evidence="4" type="ORF">O181_088513</name>
</gene>
<dbReference type="PROSITE" id="PS00141">
    <property type="entry name" value="ASP_PROTEASE"/>
    <property type="match status" value="1"/>
</dbReference>
<reference evidence="4" key="1">
    <citation type="submission" date="2021-03" db="EMBL/GenBank/DDBJ databases">
        <title>Draft genome sequence of rust myrtle Austropuccinia psidii MF-1, a brazilian biotype.</title>
        <authorList>
            <person name="Quecine M.C."/>
            <person name="Pachon D.M.R."/>
            <person name="Bonatelli M.L."/>
            <person name="Correr F.H."/>
            <person name="Franceschini L.M."/>
            <person name="Leite T.F."/>
            <person name="Margarido G.R.A."/>
            <person name="Almeida C.A."/>
            <person name="Ferrarezi J.A."/>
            <person name="Labate C.A."/>
        </authorList>
    </citation>
    <scope>NUCLEOTIDE SEQUENCE</scope>
    <source>
        <strain evidence="4">MF-1</strain>
    </source>
</reference>
<evidence type="ECO:0000256" key="1">
    <source>
        <dbReference type="ARBA" id="ARBA00022750"/>
    </source>
</evidence>
<proteinExistence type="predicted"/>
<sequence length="246" mass="27974">MSTRFMNELKFLSDREKKYLMSLKSINNEERREDQEGNQQDMILEERMNYACPIGIIEVSIGLEGHKVKALVDTGAELSIIPESESIKVGIPMRALNMRLKGIGGQTTVAVDTVIGRPFLADNGIRPEHSQTQGKILSFRELDRRRLCIPICSPESKGWHAHPPKGMELCNMAKVAKLELLEKNSELRFEEINSEDVQEMEEEQEISGLYEADILDVQEKQRKKVVKFGNIPNMEEYPSIEKGLQG</sequence>
<dbReference type="InterPro" id="IPR001995">
    <property type="entry name" value="Peptidase_A2_cat"/>
</dbReference>
<accession>A0A9Q3IRM0</accession>
<dbReference type="OrthoDB" id="778454at2759"/>
<dbReference type="EMBL" id="AVOT02054066">
    <property type="protein sequence ID" value="MBW0548798.1"/>
    <property type="molecule type" value="Genomic_DNA"/>
</dbReference>
<name>A0A9Q3IRM0_9BASI</name>
<dbReference type="SUPFAM" id="SSF50630">
    <property type="entry name" value="Acid proteases"/>
    <property type="match status" value="1"/>
</dbReference>
<dbReference type="Gene3D" id="2.40.70.10">
    <property type="entry name" value="Acid Proteases"/>
    <property type="match status" value="1"/>
</dbReference>
<evidence type="ECO:0000259" key="3">
    <source>
        <dbReference type="PROSITE" id="PS50175"/>
    </source>
</evidence>
<evidence type="ECO:0000313" key="4">
    <source>
        <dbReference type="EMBL" id="MBW0548798.1"/>
    </source>
</evidence>
<protein>
    <recommendedName>
        <fullName evidence="3">Peptidase A2 domain-containing protein</fullName>
    </recommendedName>
</protein>
<dbReference type="AlphaFoldDB" id="A0A9Q3IRM0"/>